<sequence>MKGTYIRIPIHFMKDKRILPKERARLMSVYGALWSFCGSGNSCFPKLGNSWEDEGETLCKRSGLGKNTVIKAKKRLIDLGYVFAKRNGQGKNDTYTLFEVPSLESQNQEFKTPEKKEFLFSPKVKETNRTPIKEGKPLSLIKENVKESIKERWERNLKKFPKTTQLQILKFLHFENGSVRLEKEIPFHYKRIFDSLQLAVG</sequence>
<dbReference type="AlphaFoldDB" id="A0A4V6QMX7"/>
<reference evidence="1" key="1">
    <citation type="journal article" date="2019" name="PLoS Negl. Trop. Dis.">
        <title>Revisiting the worldwide diversity of Leptospira species in the environment.</title>
        <authorList>
            <person name="Vincent A.T."/>
            <person name="Schiettekatte O."/>
            <person name="Bourhy P."/>
            <person name="Veyrier F.J."/>
            <person name="Picardeau M."/>
        </authorList>
    </citation>
    <scope>NUCLEOTIDE SEQUENCE [LARGE SCALE GENOMIC DNA]</scope>
    <source>
        <strain evidence="1">201300427</strain>
    </source>
</reference>
<evidence type="ECO:0000313" key="1">
    <source>
        <dbReference type="EMBL" id="TGN20226.1"/>
    </source>
</evidence>
<protein>
    <submittedName>
        <fullName evidence="1">Helix-turn-helix domain-containing protein</fullName>
    </submittedName>
</protein>
<evidence type="ECO:0000313" key="2">
    <source>
        <dbReference type="Proteomes" id="UP000298058"/>
    </source>
</evidence>
<dbReference type="RefSeq" id="WP_135759383.1">
    <property type="nucleotide sequence ID" value="NZ_RQHW01000015.1"/>
</dbReference>
<proteinExistence type="predicted"/>
<dbReference type="EMBL" id="RQHW01000015">
    <property type="protein sequence ID" value="TGN20226.1"/>
    <property type="molecule type" value="Genomic_DNA"/>
</dbReference>
<dbReference type="Pfam" id="PF13730">
    <property type="entry name" value="HTH_36"/>
    <property type="match status" value="1"/>
</dbReference>
<gene>
    <name evidence="1" type="ORF">EHS15_04635</name>
</gene>
<name>A0A4V6QMX7_9LEPT</name>
<organism evidence="1 2">
    <name type="scientific">Leptospira idonii</name>
    <dbReference type="NCBI Taxonomy" id="1193500"/>
    <lineage>
        <taxon>Bacteria</taxon>
        <taxon>Pseudomonadati</taxon>
        <taxon>Spirochaetota</taxon>
        <taxon>Spirochaetia</taxon>
        <taxon>Leptospirales</taxon>
        <taxon>Leptospiraceae</taxon>
        <taxon>Leptospira</taxon>
    </lineage>
</organism>
<dbReference type="Proteomes" id="UP000298058">
    <property type="component" value="Unassembled WGS sequence"/>
</dbReference>
<keyword evidence="2" id="KW-1185">Reference proteome</keyword>
<dbReference type="OrthoDB" id="345986at2"/>
<comment type="caution">
    <text evidence="1">The sequence shown here is derived from an EMBL/GenBank/DDBJ whole genome shotgun (WGS) entry which is preliminary data.</text>
</comment>
<accession>A0A4V6QMX7</accession>